<dbReference type="Pfam" id="PF03765">
    <property type="entry name" value="CRAL_TRIO_N"/>
    <property type="match status" value="1"/>
</dbReference>
<dbReference type="EMBL" id="JACGCM010001726">
    <property type="protein sequence ID" value="KAF6150782.1"/>
    <property type="molecule type" value="Genomic_DNA"/>
</dbReference>
<dbReference type="SMART" id="SM00516">
    <property type="entry name" value="SEC14"/>
    <property type="match status" value="1"/>
</dbReference>
<dbReference type="Proteomes" id="UP000541444">
    <property type="component" value="Unassembled WGS sequence"/>
</dbReference>
<name>A0A7J7M7G0_9MAGN</name>
<dbReference type="SUPFAM" id="SSF52087">
    <property type="entry name" value="CRAL/TRIO domain"/>
    <property type="match status" value="1"/>
</dbReference>
<protein>
    <recommendedName>
        <fullName evidence="1">CRAL-TRIO domain-containing protein</fullName>
    </recommendedName>
</protein>
<dbReference type="CDD" id="cd00170">
    <property type="entry name" value="SEC14"/>
    <property type="match status" value="1"/>
</dbReference>
<dbReference type="Gene3D" id="1.10.8.20">
    <property type="entry name" value="N-terminal domain of phosphatidylinositol transfer protein sec14p"/>
    <property type="match status" value="1"/>
</dbReference>
<keyword evidence="3" id="KW-1185">Reference proteome</keyword>
<dbReference type="Gene3D" id="3.40.525.10">
    <property type="entry name" value="CRAL-TRIO lipid binding domain"/>
    <property type="match status" value="1"/>
</dbReference>
<dbReference type="InterPro" id="IPR036865">
    <property type="entry name" value="CRAL-TRIO_dom_sf"/>
</dbReference>
<dbReference type="OrthoDB" id="1434354at2759"/>
<dbReference type="PANTHER" id="PTHR46277:SF7">
    <property type="entry name" value="CRAL-TRIO DOMAIN-CONTAINING PROTEIN"/>
    <property type="match status" value="1"/>
</dbReference>
<organism evidence="2 3">
    <name type="scientific">Kingdonia uniflora</name>
    <dbReference type="NCBI Taxonomy" id="39325"/>
    <lineage>
        <taxon>Eukaryota</taxon>
        <taxon>Viridiplantae</taxon>
        <taxon>Streptophyta</taxon>
        <taxon>Embryophyta</taxon>
        <taxon>Tracheophyta</taxon>
        <taxon>Spermatophyta</taxon>
        <taxon>Magnoliopsida</taxon>
        <taxon>Ranunculales</taxon>
        <taxon>Circaeasteraceae</taxon>
        <taxon>Kingdonia</taxon>
    </lineage>
</organism>
<dbReference type="InterPro" id="IPR036273">
    <property type="entry name" value="CRAL/TRIO_N_dom_sf"/>
</dbReference>
<dbReference type="SMART" id="SM01100">
    <property type="entry name" value="CRAL_TRIO_N"/>
    <property type="match status" value="1"/>
</dbReference>
<dbReference type="PROSITE" id="PS50191">
    <property type="entry name" value="CRAL_TRIO"/>
    <property type="match status" value="1"/>
</dbReference>
<sequence length="249" mass="28777">MEKNQEMTPTQLRKSIEKLGLSAHKYDDSTLMRFLIARSMDVEKAAKMFVQEQKWREEFVPMGFIPDCQVGDELGAKKIYLQSLSRDGEHPVMIIKTNRHFSASDQLQFKRFVVHLLDKVIASSFKEGKEIGNEKIVGILDLDKISYKNVDPRALITGFQFLQTYYPERLAKLFIVSMPWFFVSVWKMVSHFLEKATLEKIVIVSNEEGQINFIKYIGEDTLPEEYGGRAKLVALQNVKLEHFPPTLPN</sequence>
<evidence type="ECO:0000313" key="3">
    <source>
        <dbReference type="Proteomes" id="UP000541444"/>
    </source>
</evidence>
<dbReference type="AlphaFoldDB" id="A0A7J7M7G0"/>
<dbReference type="InterPro" id="IPR001251">
    <property type="entry name" value="CRAL-TRIO_dom"/>
</dbReference>
<reference evidence="2 3" key="1">
    <citation type="journal article" date="2020" name="IScience">
        <title>Genome Sequencing of the Endangered Kingdonia uniflora (Circaeasteraceae, Ranunculales) Reveals Potential Mechanisms of Evolutionary Specialization.</title>
        <authorList>
            <person name="Sun Y."/>
            <person name="Deng T."/>
            <person name="Zhang A."/>
            <person name="Moore M.J."/>
            <person name="Landis J.B."/>
            <person name="Lin N."/>
            <person name="Zhang H."/>
            <person name="Zhang X."/>
            <person name="Huang J."/>
            <person name="Zhang X."/>
            <person name="Sun H."/>
            <person name="Wang H."/>
        </authorList>
    </citation>
    <scope>NUCLEOTIDE SEQUENCE [LARGE SCALE GENOMIC DNA]</scope>
    <source>
        <strain evidence="2">TB1705</strain>
        <tissue evidence="2">Leaf</tissue>
    </source>
</reference>
<evidence type="ECO:0000259" key="1">
    <source>
        <dbReference type="PROSITE" id="PS50191"/>
    </source>
</evidence>
<dbReference type="Pfam" id="PF00650">
    <property type="entry name" value="CRAL_TRIO"/>
    <property type="match status" value="1"/>
</dbReference>
<feature type="domain" description="CRAL-TRIO" evidence="1">
    <location>
        <begin position="52"/>
        <end position="234"/>
    </location>
</feature>
<dbReference type="PANTHER" id="PTHR46277">
    <property type="entry name" value="OS03G0850700 PROTEIN"/>
    <property type="match status" value="1"/>
</dbReference>
<comment type="caution">
    <text evidence="2">The sequence shown here is derived from an EMBL/GenBank/DDBJ whole genome shotgun (WGS) entry which is preliminary data.</text>
</comment>
<dbReference type="InterPro" id="IPR011074">
    <property type="entry name" value="CRAL/TRIO_N_dom"/>
</dbReference>
<accession>A0A7J7M7G0</accession>
<evidence type="ECO:0000313" key="2">
    <source>
        <dbReference type="EMBL" id="KAF6150782.1"/>
    </source>
</evidence>
<dbReference type="SUPFAM" id="SSF46938">
    <property type="entry name" value="CRAL/TRIO N-terminal domain"/>
    <property type="match status" value="1"/>
</dbReference>
<gene>
    <name evidence="2" type="ORF">GIB67_020865</name>
</gene>
<proteinExistence type="predicted"/>